<evidence type="ECO:0000256" key="4">
    <source>
        <dbReference type="ARBA" id="ARBA00022857"/>
    </source>
</evidence>
<dbReference type="GO" id="GO:0016491">
    <property type="term" value="F:oxidoreductase activity"/>
    <property type="evidence" value="ECO:0007669"/>
    <property type="project" value="UniProtKB-KW"/>
</dbReference>
<dbReference type="Pfam" id="PF16197">
    <property type="entry name" value="KAsynt_C_assoc"/>
    <property type="match status" value="1"/>
</dbReference>
<dbReference type="InterPro" id="IPR013154">
    <property type="entry name" value="ADH-like_N"/>
</dbReference>
<protein>
    <submittedName>
        <fullName evidence="12">Polyketide synthase</fullName>
    </submittedName>
</protein>
<evidence type="ECO:0000256" key="5">
    <source>
        <dbReference type="ARBA" id="ARBA00023002"/>
    </source>
</evidence>
<keyword evidence="5" id="KW-0560">Oxidoreductase</keyword>
<feature type="domain" description="PKS/mFAS DH" evidence="11">
    <location>
        <begin position="927"/>
        <end position="1216"/>
    </location>
</feature>
<dbReference type="GO" id="GO:1901336">
    <property type="term" value="P:lactone biosynthetic process"/>
    <property type="evidence" value="ECO:0007669"/>
    <property type="project" value="UniProtKB-ARBA"/>
</dbReference>
<feature type="domain" description="Ketosynthase family 3 (KS3)" evidence="10">
    <location>
        <begin position="8"/>
        <end position="433"/>
    </location>
</feature>
<dbReference type="SUPFAM" id="SSF50129">
    <property type="entry name" value="GroES-like"/>
    <property type="match status" value="1"/>
</dbReference>
<dbReference type="InterPro" id="IPR020807">
    <property type="entry name" value="PKS_DH"/>
</dbReference>
<evidence type="ECO:0000259" key="11">
    <source>
        <dbReference type="PROSITE" id="PS52019"/>
    </source>
</evidence>
<evidence type="ECO:0000256" key="2">
    <source>
        <dbReference type="ARBA" id="ARBA00022553"/>
    </source>
</evidence>
<dbReference type="InterPro" id="IPR016036">
    <property type="entry name" value="Malonyl_transacylase_ACP-bd"/>
</dbReference>
<dbReference type="Gene3D" id="3.10.129.110">
    <property type="entry name" value="Polyketide synthase dehydratase"/>
    <property type="match status" value="1"/>
</dbReference>
<dbReference type="SUPFAM" id="SSF52151">
    <property type="entry name" value="FabD/lysophospholipase-like"/>
    <property type="match status" value="1"/>
</dbReference>
<dbReference type="InterPro" id="IPR049552">
    <property type="entry name" value="PKS_DH_N"/>
</dbReference>
<keyword evidence="2" id="KW-0597">Phosphoprotein</keyword>
<dbReference type="FunFam" id="3.40.50.720:FF:000209">
    <property type="entry name" value="Polyketide synthase Pks12"/>
    <property type="match status" value="1"/>
</dbReference>
<evidence type="ECO:0000256" key="8">
    <source>
        <dbReference type="PROSITE-ProRule" id="PRU01363"/>
    </source>
</evidence>
<dbReference type="Pfam" id="PF08659">
    <property type="entry name" value="KR"/>
    <property type="match status" value="1"/>
</dbReference>
<dbReference type="CDD" id="cd05195">
    <property type="entry name" value="enoyl_red"/>
    <property type="match status" value="1"/>
</dbReference>
<dbReference type="GO" id="GO:0006633">
    <property type="term" value="P:fatty acid biosynthetic process"/>
    <property type="evidence" value="ECO:0007669"/>
    <property type="project" value="InterPro"/>
</dbReference>
<keyword evidence="4" id="KW-0521">NADP</keyword>
<evidence type="ECO:0000256" key="1">
    <source>
        <dbReference type="ARBA" id="ARBA00022450"/>
    </source>
</evidence>
<dbReference type="InterPro" id="IPR014043">
    <property type="entry name" value="Acyl_transferase_dom"/>
</dbReference>
<evidence type="ECO:0000259" key="10">
    <source>
        <dbReference type="PROSITE" id="PS52004"/>
    </source>
</evidence>
<dbReference type="InterPro" id="IPR020843">
    <property type="entry name" value="ER"/>
</dbReference>
<dbReference type="SMART" id="SM00827">
    <property type="entry name" value="PKS_AT"/>
    <property type="match status" value="1"/>
</dbReference>
<dbReference type="Gene3D" id="3.40.50.150">
    <property type="entry name" value="Vaccinia Virus protein VP39"/>
    <property type="match status" value="1"/>
</dbReference>
<dbReference type="PROSITE" id="PS00606">
    <property type="entry name" value="KS3_1"/>
    <property type="match status" value="1"/>
</dbReference>
<dbReference type="PANTHER" id="PTHR43775:SF37">
    <property type="entry name" value="SI:DKEY-61P9.11"/>
    <property type="match status" value="1"/>
</dbReference>
<dbReference type="SMART" id="SM00823">
    <property type="entry name" value="PKS_PP"/>
    <property type="match status" value="1"/>
</dbReference>
<dbReference type="InterPro" id="IPR006162">
    <property type="entry name" value="Ppantetheine_attach_site"/>
</dbReference>
<evidence type="ECO:0000313" key="13">
    <source>
        <dbReference type="Proteomes" id="UP000076584"/>
    </source>
</evidence>
<feature type="active site" description="Proton donor; for dehydratase activity" evidence="8">
    <location>
        <position position="1133"/>
    </location>
</feature>
<dbReference type="InterPro" id="IPR011032">
    <property type="entry name" value="GroES-like_sf"/>
</dbReference>
<proteinExistence type="predicted"/>
<dbReference type="InterPro" id="IPR020806">
    <property type="entry name" value="PKS_PP-bd"/>
</dbReference>
<keyword evidence="6" id="KW-0511">Multifunctional enzyme</keyword>
<dbReference type="SUPFAM" id="SSF55048">
    <property type="entry name" value="Probable ACP-binding domain of malonyl-CoA ACP transacylase"/>
    <property type="match status" value="1"/>
</dbReference>
<dbReference type="InterPro" id="IPR049900">
    <property type="entry name" value="PKS_mFAS_DH"/>
</dbReference>
<dbReference type="Pfam" id="PF02801">
    <property type="entry name" value="Ketoacyl-synt_C"/>
    <property type="match status" value="1"/>
</dbReference>
<dbReference type="CDD" id="cd02440">
    <property type="entry name" value="AdoMet_MTases"/>
    <property type="match status" value="1"/>
</dbReference>
<dbReference type="SUPFAM" id="SSF47336">
    <property type="entry name" value="ACP-like"/>
    <property type="match status" value="1"/>
</dbReference>
<dbReference type="GO" id="GO:0044550">
    <property type="term" value="P:secondary metabolite biosynthetic process"/>
    <property type="evidence" value="ECO:0007669"/>
    <property type="project" value="TreeGrafter"/>
</dbReference>
<dbReference type="PROSITE" id="PS52004">
    <property type="entry name" value="KS3_2"/>
    <property type="match status" value="1"/>
</dbReference>
<dbReference type="InterPro" id="IPR029063">
    <property type="entry name" value="SAM-dependent_MTases_sf"/>
</dbReference>
<dbReference type="InterPro" id="IPR050091">
    <property type="entry name" value="PKS_NRPS_Biosynth_Enz"/>
</dbReference>
<dbReference type="PANTHER" id="PTHR43775">
    <property type="entry name" value="FATTY ACID SYNTHASE"/>
    <property type="match status" value="1"/>
</dbReference>
<dbReference type="InterPro" id="IPR032821">
    <property type="entry name" value="PKS_assoc"/>
</dbReference>
<dbReference type="SMART" id="SM00826">
    <property type="entry name" value="PKS_DH"/>
    <property type="match status" value="1"/>
</dbReference>
<dbReference type="InterPro" id="IPR016035">
    <property type="entry name" value="Acyl_Trfase/lysoPLipase"/>
</dbReference>
<dbReference type="InterPro" id="IPR018201">
    <property type="entry name" value="Ketoacyl_synth_AS"/>
</dbReference>
<dbReference type="Gene3D" id="3.90.180.10">
    <property type="entry name" value="Medium-chain alcohol dehydrogenases, catalytic domain"/>
    <property type="match status" value="1"/>
</dbReference>
<sequence length="2545" mass="281133">MTAHNNMNIDIAVCGMSLRVAGGLSTPEEFWAALAQGRDMQEPVPPQRYNIHGFTRRLGGKNGLKSLNGYFVDTAELGSLDVSHFQMSKDELTKCDPQQRLMLETTYEALDDAGETEYAGAPIGCYVGTSAEDWLRMSARELQHIQGNVLGGVTDFMLPNRVSYQFNLKGPSFAIKTGCSASLIALHLACTDLRSGSISGAVVGGTSLLLDPAMTSLMASDGIISPSGSCNTFDAKADGFARADGIAVLYIKRLDDALRDKNSIKAVIKGTGTNTDGRNTSATAGLMQPNGESQEALMRKTYADAGLDPHDTGFVELHGTGTPVGDPIECKAVGRVFGRGNPHGIYIGSVKPNIGHTEAASGLVSVIKAVLALEHGLIPPNIKFAEPNPDIPFTDLGLTVPTKLTPFPANRSKRVSVNSFGVGGANAHVILDAVSKLTAERLPNCQGPQLLLFSANTQSSLKKNRERLNEFMRRNLRYIPDIAYTLGLRRQKMPCRAFQIVDDRGQTTGESDSTNKAPRENWKIVMVFTGQGAQWPQMGADLIERDSRFRADLDQMDHILQTLQKPPEWHVVGEHPDRLCVLNLSNVLFQDELKKSPDTSHVRKARLSQPLCTILQIALFHRFADAGVKPKSVIGHSSGEIAAAYAAGKISLEAAVMLAYYRGLVGESKASSSSPAGAMAAISLGSKQLSPLLSRGVVVACENSPSNTTISGDKQVVEEMIVRIKADFPEVGCRLLKVDLAYHSHNMEAPAQEYLRVIQEDMEKRRWTAAKKNLPSVDITFISTLLGKPCDDASLQAPEYWAHNLVSPVRFASAVACLLEDTQLEKPLFLEVGPHGALAGPLRQNCTVAGQRCDYITALTRGEDSRISLLSAFGELFLRGVDLDWSTVFLTGTTIGGMPPYAWDHSNVYWYESRLSKDWRFRKFPHHCLLGSRLVESSDFEPIWRNMLHMENEPWLADHKVQQYVVYPLVCYATMAGEAVRQLTGIEDGYTIKDLVIRAALVLPESAAVEILTSLRHHRISDVDLQSKWFSFNIASFNGASWTIHCEGLIKAYNKAYRPNEIINRSTTGGLPRKVNMSRFYEGLSRAGITYGPEFQLLESVRSGTTRCEAQGEIFLQHRELPEYFVQQPTMMDACFQLVFVSLARGLTRNMNRILMPTKIQDLDVRRCPVEAQTETIRVAASGTENFASVECMMGESVLFYIGGAEFSQLEDDFIGHERARYFDHETMDPHAAARLHWLPDASCIDVGSLIRPPEQYSRTEVILLEELTLLCIIESAEQVKGLQPSVKFMKKYRKWLFREAAAAQRGDHPFLKTSTALVSLSPDDRKVKMHETYETLLKTERTSLPISVKRIHEDIEAVFVGKSQVLDVLMRDNQLTKLYGHLSFDYGDFIRIISHWRPTLRILEVGAGTGATTEMIIRSLLERGPNTMGLPAYSNYTFTDISASFFFAAKQRFSYAPNMDYKVLDASQDVLSQGFEPKSFDVIFAANVLHATPSLSETLRNLWPVLKPGGMIIITELCCVKRCAGYIFGTLPGWWLGADDNREWEPYVPVSRWDRELKSAGFTGVETAVYDDEQPFHFSVTMVSRKLDISRKEALKSHSLTILSEKPNVAPSRSLFDYMCQEGWEVTICGMDRVDKLQEDTDIICCLDLEAGFMENLTEQSFHQFQRLIKRLTPQQKMLWLARPVQLGCRDPRSAMGVGVAKAIRAELGIDMVTLEIDGSESRFSELVEQVFNRIRREDEDMEEEKLQTDKEFAVVNGIICTGRYHAFSLSNELIETTNALAAAGSTSPWQSARKSTRKRLKIDKPGRMETLRWVEEPVFEVLDENAVEVEPYYVGINFRDVAMANGLLKLPEESLSGFGAECAGVVTRTGKGVEGLFVGDCVMALAAGGCLSTRVVLPALQVAKVPRHMSLEEAASIPACFSTVWKALCDIGRLESGQTILIHSACGGVGLAAVQVCRLIGAEIYATVSSPDKVEHLVHAWDIPRRRIFDSRSATFYAGVMCETGGKGVDLVLNSLSGSLLNTSWKCVAPFGKLIELGKRDIAAAGKLDMQPFLQNRSYICVNMAQIIREKPESVGRIMGTLAPYFDQGILLPLTPRHSYTPLEIHKAFLNFQKGAHIGKFLVRLGREEMSFDATPTYRPITFRSDAAYLLVGGLGGLGRSIATWMAERGARHLTFLSRSAGLTAESKELFADLSSIGCHATTVAGWVDNADDVARAIKATERPIRGVFQLAMALKDSSISEMSWNDWCTAIQPKVNGTYNLHRELSSQPLDFFWMASSLVTVIEQVGQGNYSAANMFLEAFSQYRRSIGLPASVLNISPIDGIGYVAEHPHAKHSITFQNMGFESEAAFLDALELSLLRSVVSVATDEEPQSIATAHPPRSWTNRAQIVMGLRSTRSLDDSSALTNWRFNRRMGFYHNRKLESNDVGAEVGSEDNVDQVVRTLLGRVSRNTAVLESESELASLAQTIARKVLDMTLKSADTVLNPGTATLAELGVDSLMAVELRRWFRSAFAIHVSALEALQAGTLLQLGRVVASKLKEKYG</sequence>
<dbReference type="Pfam" id="PF14765">
    <property type="entry name" value="PS-DH"/>
    <property type="match status" value="1"/>
</dbReference>
<dbReference type="SUPFAM" id="SSF53901">
    <property type="entry name" value="Thiolase-like"/>
    <property type="match status" value="1"/>
</dbReference>
<feature type="region of interest" description="N-terminal hotdog fold" evidence="8">
    <location>
        <begin position="927"/>
        <end position="1057"/>
    </location>
</feature>
<dbReference type="Pfam" id="PF08242">
    <property type="entry name" value="Methyltransf_12"/>
    <property type="match status" value="1"/>
</dbReference>
<comment type="caution">
    <text evidence="12">The sequence shown here is derived from an EMBL/GenBank/DDBJ whole genome shotgun (WGS) entry which is preliminary data.</text>
</comment>
<dbReference type="Gene3D" id="1.10.1200.10">
    <property type="entry name" value="ACP-like"/>
    <property type="match status" value="1"/>
</dbReference>
<evidence type="ECO:0000256" key="7">
    <source>
        <dbReference type="ARBA" id="ARBA00023315"/>
    </source>
</evidence>
<dbReference type="Pfam" id="PF00698">
    <property type="entry name" value="Acyl_transf_1"/>
    <property type="match status" value="1"/>
</dbReference>
<dbReference type="STRING" id="1573173.A0A167CNF5"/>
<dbReference type="SUPFAM" id="SSF51735">
    <property type="entry name" value="NAD(P)-binding Rossmann-fold domains"/>
    <property type="match status" value="2"/>
</dbReference>
<dbReference type="InterPro" id="IPR013149">
    <property type="entry name" value="ADH-like_C"/>
</dbReference>
<feature type="domain" description="Carrier" evidence="9">
    <location>
        <begin position="2461"/>
        <end position="2540"/>
    </location>
</feature>
<dbReference type="GO" id="GO:0004315">
    <property type="term" value="F:3-oxoacyl-[acyl-carrier-protein] synthase activity"/>
    <property type="evidence" value="ECO:0007669"/>
    <property type="project" value="InterPro"/>
</dbReference>
<dbReference type="InterPro" id="IPR042104">
    <property type="entry name" value="PKS_dehydratase_sf"/>
</dbReference>
<dbReference type="InterPro" id="IPR013217">
    <property type="entry name" value="Methyltransf_12"/>
</dbReference>
<dbReference type="Proteomes" id="UP000076584">
    <property type="component" value="Unassembled WGS sequence"/>
</dbReference>
<keyword evidence="3" id="KW-0808">Transferase</keyword>
<dbReference type="Pfam" id="PF00550">
    <property type="entry name" value="PP-binding"/>
    <property type="match status" value="1"/>
</dbReference>
<feature type="active site" description="Proton acceptor; for dehydratase activity" evidence="8">
    <location>
        <position position="959"/>
    </location>
</feature>
<name>A0A167CNF5_COLIC</name>
<feature type="region of interest" description="C-terminal hotdog fold" evidence="8">
    <location>
        <begin position="1072"/>
        <end position="1216"/>
    </location>
</feature>
<dbReference type="Gene3D" id="3.40.366.10">
    <property type="entry name" value="Malonyl-Coenzyme A Acyl Carrier Protein, domain 2"/>
    <property type="match status" value="1"/>
</dbReference>
<dbReference type="Gene3D" id="3.40.50.720">
    <property type="entry name" value="NAD(P)-binding Rossmann-like Domain"/>
    <property type="match status" value="2"/>
</dbReference>
<organism evidence="12 13">
    <name type="scientific">Colletotrichum incanum</name>
    <name type="common">Soybean anthracnose fungus</name>
    <dbReference type="NCBI Taxonomy" id="1573173"/>
    <lineage>
        <taxon>Eukaryota</taxon>
        <taxon>Fungi</taxon>
        <taxon>Dikarya</taxon>
        <taxon>Ascomycota</taxon>
        <taxon>Pezizomycotina</taxon>
        <taxon>Sordariomycetes</taxon>
        <taxon>Hypocreomycetidae</taxon>
        <taxon>Glomerellales</taxon>
        <taxon>Glomerellaceae</taxon>
        <taxon>Colletotrichum</taxon>
        <taxon>Colletotrichum spaethianum species complex</taxon>
    </lineage>
</organism>
<dbReference type="GO" id="GO:0031177">
    <property type="term" value="F:phosphopantetheine binding"/>
    <property type="evidence" value="ECO:0007669"/>
    <property type="project" value="InterPro"/>
</dbReference>
<dbReference type="InterPro" id="IPR049551">
    <property type="entry name" value="PKS_DH_C"/>
</dbReference>
<dbReference type="GO" id="GO:0004312">
    <property type="term" value="F:fatty acid synthase activity"/>
    <property type="evidence" value="ECO:0007669"/>
    <property type="project" value="TreeGrafter"/>
</dbReference>
<dbReference type="SMART" id="SM00822">
    <property type="entry name" value="PKS_KR"/>
    <property type="match status" value="1"/>
</dbReference>
<dbReference type="Pfam" id="PF08240">
    <property type="entry name" value="ADH_N"/>
    <property type="match status" value="1"/>
</dbReference>
<evidence type="ECO:0000256" key="6">
    <source>
        <dbReference type="ARBA" id="ARBA00023268"/>
    </source>
</evidence>
<dbReference type="InterPro" id="IPR020841">
    <property type="entry name" value="PKS_Beta-ketoAc_synthase_dom"/>
</dbReference>
<dbReference type="Gene3D" id="3.30.70.3290">
    <property type="match status" value="1"/>
</dbReference>
<dbReference type="SUPFAM" id="SSF53335">
    <property type="entry name" value="S-adenosyl-L-methionine-dependent methyltransferases"/>
    <property type="match status" value="1"/>
</dbReference>
<dbReference type="SMART" id="SM00825">
    <property type="entry name" value="PKS_KS"/>
    <property type="match status" value="1"/>
</dbReference>
<dbReference type="CDD" id="cd00833">
    <property type="entry name" value="PKS"/>
    <property type="match status" value="1"/>
</dbReference>
<keyword evidence="13" id="KW-1185">Reference proteome</keyword>
<dbReference type="PROSITE" id="PS00012">
    <property type="entry name" value="PHOSPHOPANTETHEINE"/>
    <property type="match status" value="1"/>
</dbReference>
<keyword evidence="7" id="KW-0012">Acyltransferase</keyword>
<dbReference type="InterPro" id="IPR009081">
    <property type="entry name" value="PP-bd_ACP"/>
</dbReference>
<dbReference type="Gene3D" id="3.40.47.10">
    <property type="match status" value="1"/>
</dbReference>
<dbReference type="InterPro" id="IPR014030">
    <property type="entry name" value="Ketoacyl_synth_N"/>
</dbReference>
<dbReference type="InterPro" id="IPR036291">
    <property type="entry name" value="NAD(P)-bd_dom_sf"/>
</dbReference>
<dbReference type="PROSITE" id="PS50075">
    <property type="entry name" value="CARRIER"/>
    <property type="match status" value="1"/>
</dbReference>
<dbReference type="InterPro" id="IPR014031">
    <property type="entry name" value="Ketoacyl_synth_C"/>
</dbReference>
<reference evidence="12 13" key="1">
    <citation type="submission" date="2015-06" db="EMBL/GenBank/DDBJ databases">
        <title>Survival trade-offs in plant roots during colonization by closely related pathogenic and mutualistic fungi.</title>
        <authorList>
            <person name="Hacquard S."/>
            <person name="Kracher B."/>
            <person name="Hiruma K."/>
            <person name="Weinman A."/>
            <person name="Muench P."/>
            <person name="Garrido Oter R."/>
            <person name="Ver Loren van Themaat E."/>
            <person name="Dallerey J.-F."/>
            <person name="Damm U."/>
            <person name="Henrissat B."/>
            <person name="Lespinet O."/>
            <person name="Thon M."/>
            <person name="Kemen E."/>
            <person name="McHardy A.C."/>
            <person name="Schulze-Lefert P."/>
            <person name="O'Connell R.J."/>
        </authorList>
    </citation>
    <scope>NUCLEOTIDE SEQUENCE [LARGE SCALE GENOMIC DNA]</scope>
    <source>
        <strain evidence="12 13">MAFF 238704</strain>
    </source>
</reference>
<dbReference type="Pfam" id="PF21089">
    <property type="entry name" value="PKS_DH_N"/>
    <property type="match status" value="1"/>
</dbReference>
<dbReference type="SMART" id="SM00829">
    <property type="entry name" value="PKS_ER"/>
    <property type="match status" value="1"/>
</dbReference>
<dbReference type="PROSITE" id="PS52019">
    <property type="entry name" value="PKS_MFAS_DH"/>
    <property type="match status" value="1"/>
</dbReference>
<gene>
    <name evidence="12" type="ORF">CI238_11927</name>
</gene>
<dbReference type="InterPro" id="IPR057326">
    <property type="entry name" value="KR_dom"/>
</dbReference>
<evidence type="ECO:0000259" key="9">
    <source>
        <dbReference type="PROSITE" id="PS50075"/>
    </source>
</evidence>
<dbReference type="EMBL" id="LFIW01001287">
    <property type="protein sequence ID" value="KZL82819.1"/>
    <property type="molecule type" value="Genomic_DNA"/>
</dbReference>
<dbReference type="Pfam" id="PF00109">
    <property type="entry name" value="ketoacyl-synt"/>
    <property type="match status" value="1"/>
</dbReference>
<dbReference type="Pfam" id="PF00107">
    <property type="entry name" value="ADH_zinc_N"/>
    <property type="match status" value="1"/>
</dbReference>
<dbReference type="InterPro" id="IPR016039">
    <property type="entry name" value="Thiolase-like"/>
</dbReference>
<dbReference type="InterPro" id="IPR013968">
    <property type="entry name" value="PKS_KR"/>
</dbReference>
<dbReference type="InterPro" id="IPR001227">
    <property type="entry name" value="Ac_transferase_dom_sf"/>
</dbReference>
<keyword evidence="1" id="KW-0596">Phosphopantetheine</keyword>
<dbReference type="InterPro" id="IPR036736">
    <property type="entry name" value="ACP-like_sf"/>
</dbReference>
<accession>A0A167CNF5</accession>
<evidence type="ECO:0000313" key="12">
    <source>
        <dbReference type="EMBL" id="KZL82819.1"/>
    </source>
</evidence>
<evidence type="ECO:0000256" key="3">
    <source>
        <dbReference type="ARBA" id="ARBA00022679"/>
    </source>
</evidence>